<dbReference type="PANTHER" id="PTHR47785:SF4">
    <property type="entry name" value="ZN(II)2CYS6 TRANSCRIPTION FACTOR (EUROFUNG)"/>
    <property type="match status" value="1"/>
</dbReference>
<sequence>MLPSSHQEDQSNLRFEEDPVTNPSSSHHQVVSDESDSLPLSAGRLQRPAAAGLNLVLDKHTIRSFGAPSKPPSSTDGEDSDMPDRSSPSNSEVYDLPSPLSRNSSPYNGAAPSPLSSTSTSDSAPPTPSENEDSWNLIPYHVPWGSSYLEYDSGTLPGPDGTCLFLRSPTPLKNQRTTQACEKCRERKAKCSGARPSCARCQARGHVCTYLAEPSKRVRGPSLSRRRRRDTISALPTNSHSPSDNEFDNTPRRHSDPEITHTSPASRSYLTSTQPVELVPKEEEECEEGASLQKFDDVGSSSGMSGEIGILGLDQPPPAHTVDVGMSSAGLHDHAFMATPRVMDFHNERLGAPSQSRSFTPFANIHHLQTVDDRALRDYQYHSQAAPSICAPRPIRHSSSMPFLSHSIAPIEVAADMSNHVMEVHPHVIPDMQSLSICTSTSPSVGEYSPYDPSPCDESTSEYDDSASRAHSYPSQMHYYSVPEFPESELDQMGTLHFPYQQPYTSPSVYGDDGSGCYTANVPHGYGSLHDLPPYVQAYLGQ</sequence>
<feature type="domain" description="Zn(2)-C6 fungal-type" evidence="2">
    <location>
        <begin position="180"/>
        <end position="210"/>
    </location>
</feature>
<dbReference type="EMBL" id="KL197732">
    <property type="protein sequence ID" value="KDQ53661.1"/>
    <property type="molecule type" value="Genomic_DNA"/>
</dbReference>
<dbReference type="AlphaFoldDB" id="A0A067PTJ0"/>
<dbReference type="STRING" id="933084.A0A067PTJ0"/>
<evidence type="ECO:0000313" key="4">
    <source>
        <dbReference type="Proteomes" id="UP000027265"/>
    </source>
</evidence>
<feature type="compositionally biased region" description="Polar residues" evidence="1">
    <location>
        <begin position="260"/>
        <end position="275"/>
    </location>
</feature>
<feature type="compositionally biased region" description="Polar residues" evidence="1">
    <location>
        <begin position="234"/>
        <end position="244"/>
    </location>
</feature>
<reference evidence="4" key="1">
    <citation type="journal article" date="2014" name="Proc. Natl. Acad. Sci. U.S.A.">
        <title>Extensive sampling of basidiomycete genomes demonstrates inadequacy of the white-rot/brown-rot paradigm for wood decay fungi.</title>
        <authorList>
            <person name="Riley R."/>
            <person name="Salamov A.A."/>
            <person name="Brown D.W."/>
            <person name="Nagy L.G."/>
            <person name="Floudas D."/>
            <person name="Held B.W."/>
            <person name="Levasseur A."/>
            <person name="Lombard V."/>
            <person name="Morin E."/>
            <person name="Otillar R."/>
            <person name="Lindquist E.A."/>
            <person name="Sun H."/>
            <person name="LaButti K.M."/>
            <person name="Schmutz J."/>
            <person name="Jabbour D."/>
            <person name="Luo H."/>
            <person name="Baker S.E."/>
            <person name="Pisabarro A.G."/>
            <person name="Walton J.D."/>
            <person name="Blanchette R.A."/>
            <person name="Henrissat B."/>
            <person name="Martin F."/>
            <person name="Cullen D."/>
            <person name="Hibbett D.S."/>
            <person name="Grigoriev I.V."/>
        </authorList>
    </citation>
    <scope>NUCLEOTIDE SEQUENCE [LARGE SCALE GENOMIC DNA]</scope>
    <source>
        <strain evidence="4">MUCL 33604</strain>
    </source>
</reference>
<dbReference type="InterPro" id="IPR001138">
    <property type="entry name" value="Zn2Cys6_DnaBD"/>
</dbReference>
<keyword evidence="4" id="KW-1185">Reference proteome</keyword>
<dbReference type="SUPFAM" id="SSF57701">
    <property type="entry name" value="Zn2/Cys6 DNA-binding domain"/>
    <property type="match status" value="1"/>
</dbReference>
<accession>A0A067PTJ0</accession>
<feature type="region of interest" description="Disordered" evidence="1">
    <location>
        <begin position="62"/>
        <end position="136"/>
    </location>
</feature>
<dbReference type="InterPro" id="IPR036864">
    <property type="entry name" value="Zn2-C6_fun-type_DNA-bd_sf"/>
</dbReference>
<dbReference type="PROSITE" id="PS50048">
    <property type="entry name" value="ZN2_CY6_FUNGAL_2"/>
    <property type="match status" value="1"/>
</dbReference>
<evidence type="ECO:0000313" key="3">
    <source>
        <dbReference type="EMBL" id="KDQ53661.1"/>
    </source>
</evidence>
<feature type="region of interest" description="Disordered" evidence="1">
    <location>
        <begin position="216"/>
        <end position="301"/>
    </location>
</feature>
<dbReference type="HOGENOM" id="CLU_502527_0_0_1"/>
<feature type="compositionally biased region" description="Basic and acidic residues" evidence="1">
    <location>
        <begin position="249"/>
        <end position="259"/>
    </location>
</feature>
<dbReference type="GO" id="GO:0000981">
    <property type="term" value="F:DNA-binding transcription factor activity, RNA polymerase II-specific"/>
    <property type="evidence" value="ECO:0007669"/>
    <property type="project" value="InterPro"/>
</dbReference>
<evidence type="ECO:0000259" key="2">
    <source>
        <dbReference type="PROSITE" id="PS50048"/>
    </source>
</evidence>
<dbReference type="SMART" id="SM00066">
    <property type="entry name" value="GAL4"/>
    <property type="match status" value="1"/>
</dbReference>
<dbReference type="InterPro" id="IPR053181">
    <property type="entry name" value="EcdB-like_regulator"/>
</dbReference>
<dbReference type="OrthoDB" id="2441642at2759"/>
<evidence type="ECO:0000256" key="1">
    <source>
        <dbReference type="SAM" id="MobiDB-lite"/>
    </source>
</evidence>
<proteinExistence type="predicted"/>
<dbReference type="PANTHER" id="PTHR47785">
    <property type="entry name" value="ZN(II)2CYS6 TRANSCRIPTION FACTOR (EUROFUNG)-RELATED-RELATED"/>
    <property type="match status" value="1"/>
</dbReference>
<organism evidence="3 4">
    <name type="scientific">Jaapia argillacea MUCL 33604</name>
    <dbReference type="NCBI Taxonomy" id="933084"/>
    <lineage>
        <taxon>Eukaryota</taxon>
        <taxon>Fungi</taxon>
        <taxon>Dikarya</taxon>
        <taxon>Basidiomycota</taxon>
        <taxon>Agaricomycotina</taxon>
        <taxon>Agaricomycetes</taxon>
        <taxon>Agaricomycetidae</taxon>
        <taxon>Jaapiales</taxon>
        <taxon>Jaapiaceae</taxon>
        <taxon>Jaapia</taxon>
    </lineage>
</organism>
<name>A0A067PTJ0_9AGAM</name>
<protein>
    <recommendedName>
        <fullName evidence="2">Zn(2)-C6 fungal-type domain-containing protein</fullName>
    </recommendedName>
</protein>
<dbReference type="Pfam" id="PF00172">
    <property type="entry name" value="Zn_clus"/>
    <property type="match status" value="1"/>
</dbReference>
<feature type="compositionally biased region" description="Basic and acidic residues" evidence="1">
    <location>
        <begin position="1"/>
        <end position="17"/>
    </location>
</feature>
<feature type="region of interest" description="Disordered" evidence="1">
    <location>
        <begin position="1"/>
        <end position="45"/>
    </location>
</feature>
<dbReference type="CDD" id="cd00067">
    <property type="entry name" value="GAL4"/>
    <property type="match status" value="1"/>
</dbReference>
<dbReference type="PROSITE" id="PS00463">
    <property type="entry name" value="ZN2_CY6_FUNGAL_1"/>
    <property type="match status" value="1"/>
</dbReference>
<dbReference type="Gene3D" id="4.10.240.10">
    <property type="entry name" value="Zn(2)-C6 fungal-type DNA-binding domain"/>
    <property type="match status" value="1"/>
</dbReference>
<dbReference type="Proteomes" id="UP000027265">
    <property type="component" value="Unassembled WGS sequence"/>
</dbReference>
<dbReference type="GO" id="GO:0008270">
    <property type="term" value="F:zinc ion binding"/>
    <property type="evidence" value="ECO:0007669"/>
    <property type="project" value="InterPro"/>
</dbReference>
<feature type="compositionally biased region" description="Low complexity" evidence="1">
    <location>
        <begin position="110"/>
        <end position="124"/>
    </location>
</feature>
<gene>
    <name evidence="3" type="ORF">JAAARDRAFT_38976</name>
</gene>
<dbReference type="InParanoid" id="A0A067PTJ0"/>
<feature type="region of interest" description="Disordered" evidence="1">
    <location>
        <begin position="445"/>
        <end position="468"/>
    </location>
</feature>